<organism evidence="2 3">
    <name type="scientific">Caerostris extrusa</name>
    <name type="common">Bark spider</name>
    <name type="synonym">Caerostris bankana</name>
    <dbReference type="NCBI Taxonomy" id="172846"/>
    <lineage>
        <taxon>Eukaryota</taxon>
        <taxon>Metazoa</taxon>
        <taxon>Ecdysozoa</taxon>
        <taxon>Arthropoda</taxon>
        <taxon>Chelicerata</taxon>
        <taxon>Arachnida</taxon>
        <taxon>Araneae</taxon>
        <taxon>Araneomorphae</taxon>
        <taxon>Entelegynae</taxon>
        <taxon>Araneoidea</taxon>
        <taxon>Araneidae</taxon>
        <taxon>Caerostris</taxon>
    </lineage>
</organism>
<feature type="transmembrane region" description="Helical" evidence="1">
    <location>
        <begin position="68"/>
        <end position="87"/>
    </location>
</feature>
<keyword evidence="1" id="KW-1133">Transmembrane helix</keyword>
<evidence type="ECO:0000313" key="3">
    <source>
        <dbReference type="Proteomes" id="UP001054945"/>
    </source>
</evidence>
<evidence type="ECO:0000313" key="2">
    <source>
        <dbReference type="EMBL" id="GIX71566.1"/>
    </source>
</evidence>
<dbReference type="AlphaFoldDB" id="A0AAV4MGN1"/>
<dbReference type="EMBL" id="BPLR01002231">
    <property type="protein sequence ID" value="GIX71566.1"/>
    <property type="molecule type" value="Genomic_DNA"/>
</dbReference>
<dbReference type="Proteomes" id="UP001054945">
    <property type="component" value="Unassembled WGS sequence"/>
</dbReference>
<accession>A0AAV4MGN1</accession>
<evidence type="ECO:0000256" key="1">
    <source>
        <dbReference type="SAM" id="Phobius"/>
    </source>
</evidence>
<reference evidence="2 3" key="1">
    <citation type="submission" date="2021-06" db="EMBL/GenBank/DDBJ databases">
        <title>Caerostris extrusa draft genome.</title>
        <authorList>
            <person name="Kono N."/>
            <person name="Arakawa K."/>
        </authorList>
    </citation>
    <scope>NUCLEOTIDE SEQUENCE [LARGE SCALE GENOMIC DNA]</scope>
</reference>
<comment type="caution">
    <text evidence="2">The sequence shown here is derived from an EMBL/GenBank/DDBJ whole genome shotgun (WGS) entry which is preliminary data.</text>
</comment>
<keyword evidence="3" id="KW-1185">Reference proteome</keyword>
<proteinExistence type="predicted"/>
<keyword evidence="1" id="KW-0812">Transmembrane</keyword>
<keyword evidence="1" id="KW-0472">Membrane</keyword>
<gene>
    <name evidence="2" type="ORF">CEXT_578751</name>
</gene>
<feature type="transmembrane region" description="Helical" evidence="1">
    <location>
        <begin position="25"/>
        <end position="48"/>
    </location>
</feature>
<protein>
    <submittedName>
        <fullName evidence="2">Uncharacterized protein</fullName>
    </submittedName>
</protein>
<sequence>MNLRLLNRAMNIDNQIKESALRLKYFKWIPVIHFMAAVVTSVGCYYAAVVNNGVSVYLPFLSEVGKEGVQRVIFITGGVFVTNISYFPSIHPHRCSCDLSGDFSVLHLLRLLLELPSHYEF</sequence>
<name>A0AAV4MGN1_CAEEX</name>